<protein>
    <submittedName>
        <fullName evidence="2">Uncharacterized protein</fullName>
    </submittedName>
</protein>
<evidence type="ECO:0000313" key="2">
    <source>
        <dbReference type="EMBL" id="EOA95677.1"/>
    </source>
</evidence>
<proteinExistence type="predicted"/>
<dbReference type="Proteomes" id="UP000296049">
    <property type="component" value="Unassembled WGS sequence"/>
</dbReference>
<dbReference type="EMBL" id="KB744204">
    <property type="protein sequence ID" value="EOA95677.1"/>
    <property type="molecule type" value="Genomic_DNA"/>
</dbReference>
<sequence length="798" mass="85810">MHTQRMLPAEQDRSRSVIYIHCSKLDRNLGLHELDVLLHWARSSKEPAQGAKEAETRPYAGFGSGWKGRRGAAAASPTARGSAHATRMVLGWWLHPVELQIASAKGRTALLNSSNSFSIHLRADSHHGTNSRGAADICTMIYYSPFFTILQGAAPHADPAAVGHKERSPSQSITAARNASSTLWLLVIRNPMPERGSAPPDELHFVPSTEHLQHEDTAPKICAGCSTCSCYPTAGCFCVMEPPVRCGISFDAGEPQKSWEEPRLFATKTGPTLEQHNAAAQPKQGNVPGWRHGSCLPYAWGTEVQPPSKEQPAPCLSVTENSSSRNSEYYGTLLIITQTCKCLQDQNPPVCAQQQSDSVADAITAQVRLGLGHHYESLSQAAELAEAVSRSPGHAAASAAMPPKRIHAGTWPRHIFIKGCAAWGAQPRCSTCWAEFLNSDCCVEPNQLKRNLGQCCLVGAGQAWRGSGGAETARTSSSPTPGTDSSRPKTHSSSVLLQHFARERQQDRRLLPPPLLEQRGTCGSVKPQGSGTALTATGCWGRPWGEGSPSSLPARPRAAPPWKSCCPLSCCYLHLCEAFCWHSYSGGESNSFAFVDSQLSLQNFSKPWDASPCAEHPVQAPHPSCIYSPQLPPSGLRGVQAKPELAPDLTQRAVWLRFTAKPGQEELRSCGPCIALQQLKGAEGNTGPRSQGTTCGLVISPQHPAVGTAQSQAAGAGPAAQAEKIFTKLPKVQRKAEKEASVHQKELEEVGKQQQVPKRSLVGHKQRGGSRSYGGCTCGERDKDKDMPDKKAAAVERG</sequence>
<organism evidence="2 3">
    <name type="scientific">Anas platyrhynchos</name>
    <name type="common">Mallard</name>
    <name type="synonym">Anas boschas</name>
    <dbReference type="NCBI Taxonomy" id="8839"/>
    <lineage>
        <taxon>Eukaryota</taxon>
        <taxon>Metazoa</taxon>
        <taxon>Chordata</taxon>
        <taxon>Craniata</taxon>
        <taxon>Vertebrata</taxon>
        <taxon>Euteleostomi</taxon>
        <taxon>Archelosauria</taxon>
        <taxon>Archosauria</taxon>
        <taxon>Dinosauria</taxon>
        <taxon>Saurischia</taxon>
        <taxon>Theropoda</taxon>
        <taxon>Coelurosauria</taxon>
        <taxon>Aves</taxon>
        <taxon>Neognathae</taxon>
        <taxon>Galloanserae</taxon>
        <taxon>Anseriformes</taxon>
        <taxon>Anatidae</taxon>
        <taxon>Anatinae</taxon>
        <taxon>Anas</taxon>
    </lineage>
</organism>
<keyword evidence="3" id="KW-1185">Reference proteome</keyword>
<feature type="region of interest" description="Disordered" evidence="1">
    <location>
        <begin position="508"/>
        <end position="531"/>
    </location>
</feature>
<name>R0L5X0_ANAPL</name>
<evidence type="ECO:0000256" key="1">
    <source>
        <dbReference type="SAM" id="MobiDB-lite"/>
    </source>
</evidence>
<feature type="region of interest" description="Disordered" evidence="1">
    <location>
        <begin position="465"/>
        <end position="493"/>
    </location>
</feature>
<accession>R0L5X0</accession>
<feature type="compositionally biased region" description="Basic and acidic residues" evidence="1">
    <location>
        <begin position="779"/>
        <end position="798"/>
    </location>
</feature>
<feature type="compositionally biased region" description="Basic and acidic residues" evidence="1">
    <location>
        <begin position="734"/>
        <end position="751"/>
    </location>
</feature>
<feature type="compositionally biased region" description="Low complexity" evidence="1">
    <location>
        <begin position="475"/>
        <end position="485"/>
    </location>
</feature>
<dbReference type="AlphaFoldDB" id="R0L5X0"/>
<gene>
    <name evidence="2" type="ORF">Anapl_04216</name>
</gene>
<evidence type="ECO:0000313" key="3">
    <source>
        <dbReference type="Proteomes" id="UP000296049"/>
    </source>
</evidence>
<feature type="region of interest" description="Disordered" evidence="1">
    <location>
        <begin position="734"/>
        <end position="798"/>
    </location>
</feature>
<reference evidence="3" key="1">
    <citation type="journal article" date="2013" name="Nat. Genet.">
        <title>The duck genome and transcriptome provide insight into an avian influenza virus reservoir species.</title>
        <authorList>
            <person name="Huang Y."/>
            <person name="Li Y."/>
            <person name="Burt D.W."/>
            <person name="Chen H."/>
            <person name="Zhang Y."/>
            <person name="Qian W."/>
            <person name="Kim H."/>
            <person name="Gan S."/>
            <person name="Zhao Y."/>
            <person name="Li J."/>
            <person name="Yi K."/>
            <person name="Feng H."/>
            <person name="Zhu P."/>
            <person name="Li B."/>
            <person name="Liu Q."/>
            <person name="Fairley S."/>
            <person name="Magor K.E."/>
            <person name="Du Z."/>
            <person name="Hu X."/>
            <person name="Goodman L."/>
            <person name="Tafer H."/>
            <person name="Vignal A."/>
            <person name="Lee T."/>
            <person name="Kim K.W."/>
            <person name="Sheng Z."/>
            <person name="An Y."/>
            <person name="Searle S."/>
            <person name="Herrero J."/>
            <person name="Groenen M.A."/>
            <person name="Crooijmans R.P."/>
            <person name="Faraut T."/>
            <person name="Cai Q."/>
            <person name="Webster R.G."/>
            <person name="Aldridge J.R."/>
            <person name="Warren W.C."/>
            <person name="Bartschat S."/>
            <person name="Kehr S."/>
            <person name="Marz M."/>
            <person name="Stadler P.F."/>
            <person name="Smith J."/>
            <person name="Kraus R.H."/>
            <person name="Zhao Y."/>
            <person name="Ren L."/>
            <person name="Fei J."/>
            <person name="Morisson M."/>
            <person name="Kaiser P."/>
            <person name="Griffin D.K."/>
            <person name="Rao M."/>
            <person name="Pitel F."/>
            <person name="Wang J."/>
            <person name="Li N."/>
        </authorList>
    </citation>
    <scope>NUCLEOTIDE SEQUENCE [LARGE SCALE GENOMIC DNA]</scope>
</reference>